<accession>A7RQC9</accession>
<evidence type="ECO:0000256" key="10">
    <source>
        <dbReference type="ARBA" id="ARBA00023224"/>
    </source>
</evidence>
<reference evidence="13 14" key="1">
    <citation type="journal article" date="2007" name="Science">
        <title>Sea anemone genome reveals ancestral eumetazoan gene repertoire and genomic organization.</title>
        <authorList>
            <person name="Putnam N.H."/>
            <person name="Srivastava M."/>
            <person name="Hellsten U."/>
            <person name="Dirks B."/>
            <person name="Chapman J."/>
            <person name="Salamov A."/>
            <person name="Terry A."/>
            <person name="Shapiro H."/>
            <person name="Lindquist E."/>
            <person name="Kapitonov V.V."/>
            <person name="Jurka J."/>
            <person name="Genikhovich G."/>
            <person name="Grigoriev I.V."/>
            <person name="Lucas S.M."/>
            <person name="Steele R.E."/>
            <person name="Finnerty J.R."/>
            <person name="Technau U."/>
            <person name="Martindale M.Q."/>
            <person name="Rokhsar D.S."/>
        </authorList>
    </citation>
    <scope>NUCLEOTIDE SEQUENCE [LARGE SCALE GENOMIC DNA]</scope>
    <source>
        <strain evidence="14">CH2 X CH6</strain>
    </source>
</reference>
<dbReference type="EMBL" id="DS469528">
    <property type="protein sequence ID" value="EDO46340.1"/>
    <property type="molecule type" value="Genomic_DNA"/>
</dbReference>
<keyword evidence="14" id="KW-1185">Reference proteome</keyword>
<dbReference type="GO" id="GO:0004930">
    <property type="term" value="F:G protein-coupled receptor activity"/>
    <property type="evidence" value="ECO:0007669"/>
    <property type="project" value="UniProtKB-KW"/>
</dbReference>
<keyword evidence="8" id="KW-0675">Receptor</keyword>
<dbReference type="Proteomes" id="UP000001593">
    <property type="component" value="Unassembled WGS sequence"/>
</dbReference>
<keyword evidence="5 11" id="KW-1133">Transmembrane helix</keyword>
<feature type="transmembrane region" description="Helical" evidence="11">
    <location>
        <begin position="152"/>
        <end position="176"/>
    </location>
</feature>
<feature type="domain" description="G-protein coupled receptors family 3 profile" evidence="12">
    <location>
        <begin position="1"/>
        <end position="209"/>
    </location>
</feature>
<comment type="subcellular location">
    <subcellularLocation>
        <location evidence="1">Cell membrane</location>
        <topology evidence="1">Multi-pass membrane protein</topology>
    </subcellularLocation>
</comment>
<keyword evidence="6" id="KW-0297">G-protein coupled receptor</keyword>
<feature type="transmembrane region" description="Helical" evidence="11">
    <location>
        <begin position="113"/>
        <end position="131"/>
    </location>
</feature>
<dbReference type="Pfam" id="PF00003">
    <property type="entry name" value="7tm_3"/>
    <property type="match status" value="1"/>
</dbReference>
<dbReference type="AlphaFoldDB" id="A7RQC9"/>
<keyword evidence="3" id="KW-1003">Cell membrane</keyword>
<dbReference type="PANTHER" id="PTHR32546">
    <property type="entry name" value="G-PROTEIN COUPLED RECEPTOR 158-RELATED"/>
    <property type="match status" value="1"/>
</dbReference>
<keyword evidence="7 11" id="KW-0472">Membrane</keyword>
<protein>
    <recommendedName>
        <fullName evidence="12">G-protein coupled receptors family 3 profile domain-containing protein</fullName>
    </recommendedName>
</protein>
<feature type="transmembrane region" description="Helical" evidence="11">
    <location>
        <begin position="188"/>
        <end position="208"/>
    </location>
</feature>
<keyword evidence="10" id="KW-0807">Transducer</keyword>
<evidence type="ECO:0000256" key="5">
    <source>
        <dbReference type="ARBA" id="ARBA00022989"/>
    </source>
</evidence>
<evidence type="ECO:0000256" key="1">
    <source>
        <dbReference type="ARBA" id="ARBA00004651"/>
    </source>
</evidence>
<evidence type="ECO:0000256" key="2">
    <source>
        <dbReference type="ARBA" id="ARBA00007242"/>
    </source>
</evidence>
<dbReference type="InParanoid" id="A7RQC9"/>
<evidence type="ECO:0000259" key="12">
    <source>
        <dbReference type="PROSITE" id="PS50259"/>
    </source>
</evidence>
<evidence type="ECO:0000256" key="3">
    <source>
        <dbReference type="ARBA" id="ARBA00022475"/>
    </source>
</evidence>
<evidence type="ECO:0000256" key="9">
    <source>
        <dbReference type="ARBA" id="ARBA00023180"/>
    </source>
</evidence>
<evidence type="ECO:0000313" key="14">
    <source>
        <dbReference type="Proteomes" id="UP000001593"/>
    </source>
</evidence>
<name>A7RQC9_NEMVE</name>
<dbReference type="PhylomeDB" id="A7RQC9"/>
<evidence type="ECO:0000256" key="7">
    <source>
        <dbReference type="ARBA" id="ARBA00023136"/>
    </source>
</evidence>
<sequence length="209" mass="24531">MVISFVYYFSQILASYPEPVNHLCIVRLWFRHIGFGLAYTSLLLKTWRYLSGVTVYHSLQALRFIIAFRRYGLSLPSGITFLFIMPMTLLAFPEVDLTCFDHFKSSFRMTPRYVIDWTCSKFEVMFLFWGIRLCYNVRKAPSAFNESKFISWSIYNMTVVTLFLKITSLFIINVAGPDMLYLMEFFRVQLTVTPLLGMVFVPKVTILFE</sequence>
<dbReference type="PROSITE" id="PS50259">
    <property type="entry name" value="G_PROTEIN_RECEP_F3_4"/>
    <property type="match status" value="1"/>
</dbReference>
<gene>
    <name evidence="13" type="ORF">NEMVEDRAFT_v1g89773</name>
</gene>
<evidence type="ECO:0000256" key="8">
    <source>
        <dbReference type="ARBA" id="ARBA00023170"/>
    </source>
</evidence>
<dbReference type="PANTHER" id="PTHR32546:SF25">
    <property type="entry name" value="MIP05539P"/>
    <property type="match status" value="1"/>
</dbReference>
<dbReference type="InterPro" id="IPR043458">
    <property type="entry name" value="GPR158/179"/>
</dbReference>
<feature type="transmembrane region" description="Helical" evidence="11">
    <location>
        <begin position="29"/>
        <end position="50"/>
    </location>
</feature>
<dbReference type="STRING" id="45351.A7RQC9"/>
<comment type="similarity">
    <text evidence="2">Belongs to the G-protein coupled receptor 3 family.</text>
</comment>
<evidence type="ECO:0000256" key="4">
    <source>
        <dbReference type="ARBA" id="ARBA00022692"/>
    </source>
</evidence>
<dbReference type="HOGENOM" id="CLU_1316798_0_0_1"/>
<evidence type="ECO:0000313" key="13">
    <source>
        <dbReference type="EMBL" id="EDO46340.1"/>
    </source>
</evidence>
<dbReference type="eggNOG" id="KOG4418">
    <property type="taxonomic scope" value="Eukaryota"/>
</dbReference>
<keyword evidence="9" id="KW-0325">Glycoprotein</keyword>
<organism evidence="13 14">
    <name type="scientific">Nematostella vectensis</name>
    <name type="common">Starlet sea anemone</name>
    <dbReference type="NCBI Taxonomy" id="45351"/>
    <lineage>
        <taxon>Eukaryota</taxon>
        <taxon>Metazoa</taxon>
        <taxon>Cnidaria</taxon>
        <taxon>Anthozoa</taxon>
        <taxon>Hexacorallia</taxon>
        <taxon>Actiniaria</taxon>
        <taxon>Edwardsiidae</taxon>
        <taxon>Nematostella</taxon>
    </lineage>
</organism>
<keyword evidence="4 11" id="KW-0812">Transmembrane</keyword>
<evidence type="ECO:0000256" key="6">
    <source>
        <dbReference type="ARBA" id="ARBA00023040"/>
    </source>
</evidence>
<proteinExistence type="inferred from homology"/>
<feature type="transmembrane region" description="Helical" evidence="11">
    <location>
        <begin position="71"/>
        <end position="93"/>
    </location>
</feature>
<evidence type="ECO:0000256" key="11">
    <source>
        <dbReference type="SAM" id="Phobius"/>
    </source>
</evidence>
<dbReference type="InterPro" id="IPR017978">
    <property type="entry name" value="GPCR_3_C"/>
</dbReference>
<dbReference type="GO" id="GO:0005886">
    <property type="term" value="C:plasma membrane"/>
    <property type="evidence" value="ECO:0007669"/>
    <property type="project" value="UniProtKB-SubCell"/>
</dbReference>